<gene>
    <name evidence="2" type="ORF">HDF12_004419</name>
</gene>
<feature type="region of interest" description="Disordered" evidence="1">
    <location>
        <begin position="1"/>
        <end position="24"/>
    </location>
</feature>
<reference evidence="2 3" key="1">
    <citation type="submission" date="2020-07" db="EMBL/GenBank/DDBJ databases">
        <title>Genomic Encyclopedia of Type Strains, Phase IV (KMG-V): Genome sequencing to study the core and pangenomes of soil and plant-associated prokaryotes.</title>
        <authorList>
            <person name="Whitman W."/>
        </authorList>
    </citation>
    <scope>NUCLEOTIDE SEQUENCE [LARGE SCALE GENOMIC DNA]</scope>
    <source>
        <strain evidence="2 3">M8UP30</strain>
    </source>
</reference>
<sequence length="106" mass="11577">MAFSASWKGRGAEHRSGGVLESEDAPPLLNAQAARSFAPIYLMKTRLVLAGKSKAEIAQAIATALNWKELPALESGAMAYMMSKQQSLNDRDKVWHSHAMFFLPAT</sequence>
<evidence type="ECO:0000313" key="2">
    <source>
        <dbReference type="EMBL" id="NYF54020.1"/>
    </source>
</evidence>
<dbReference type="AlphaFoldDB" id="A0A7Y9NSD7"/>
<name>A0A7Y9NSD7_9BACT</name>
<organism evidence="2 3">
    <name type="scientific">Tunturiibacter lichenicola</name>
    <dbReference type="NCBI Taxonomy" id="2051959"/>
    <lineage>
        <taxon>Bacteria</taxon>
        <taxon>Pseudomonadati</taxon>
        <taxon>Acidobacteriota</taxon>
        <taxon>Terriglobia</taxon>
        <taxon>Terriglobales</taxon>
        <taxon>Acidobacteriaceae</taxon>
        <taxon>Tunturiibacter</taxon>
    </lineage>
</organism>
<dbReference type="Proteomes" id="UP000534186">
    <property type="component" value="Unassembled WGS sequence"/>
</dbReference>
<accession>A0A7Y9NSD7</accession>
<evidence type="ECO:0000313" key="3">
    <source>
        <dbReference type="Proteomes" id="UP000534186"/>
    </source>
</evidence>
<comment type="caution">
    <text evidence="2">The sequence shown here is derived from an EMBL/GenBank/DDBJ whole genome shotgun (WGS) entry which is preliminary data.</text>
</comment>
<proteinExistence type="predicted"/>
<evidence type="ECO:0000256" key="1">
    <source>
        <dbReference type="SAM" id="MobiDB-lite"/>
    </source>
</evidence>
<dbReference type="EMBL" id="JACCCV010000002">
    <property type="protein sequence ID" value="NYF54020.1"/>
    <property type="molecule type" value="Genomic_DNA"/>
</dbReference>
<protein>
    <submittedName>
        <fullName evidence="2">Uncharacterized protein</fullName>
    </submittedName>
</protein>